<dbReference type="PROSITE" id="PS51257">
    <property type="entry name" value="PROKAR_LIPOPROTEIN"/>
    <property type="match status" value="1"/>
</dbReference>
<comment type="caution">
    <text evidence="1">The sequence shown here is derived from an EMBL/GenBank/DDBJ whole genome shotgun (WGS) entry which is preliminary data.</text>
</comment>
<evidence type="ECO:0000313" key="1">
    <source>
        <dbReference type="EMBL" id="MBO0663246.1"/>
    </source>
</evidence>
<organism evidence="1 2">
    <name type="scientific">Jiella flava</name>
    <dbReference type="NCBI Taxonomy" id="2816857"/>
    <lineage>
        <taxon>Bacteria</taxon>
        <taxon>Pseudomonadati</taxon>
        <taxon>Pseudomonadota</taxon>
        <taxon>Alphaproteobacteria</taxon>
        <taxon>Hyphomicrobiales</taxon>
        <taxon>Aurantimonadaceae</taxon>
        <taxon>Jiella</taxon>
    </lineage>
</organism>
<proteinExistence type="predicted"/>
<evidence type="ECO:0000313" key="2">
    <source>
        <dbReference type="Proteomes" id="UP000664122"/>
    </source>
</evidence>
<sequence>MGREIRRHAHLAVVLLFSAVVVLAGCVGAEAAGTGVTPGGKQPRFSLLTFFDGDATSRGMITTALVFSEAFTARFAGKVSGNRLRLDERFRFKDGMRLQRWDLQRLADGTYRGTVRTELSDGTMAPPAAVKGRSFAGGVVLAYDGYAPGGGHTRLGFRHVMRPVSRETVENHVTIFKFGLPIAKAEVIFRRAGGKPKR</sequence>
<accession>A0A939JXD2</accession>
<dbReference type="Proteomes" id="UP000664122">
    <property type="component" value="Unassembled WGS sequence"/>
</dbReference>
<reference evidence="1" key="1">
    <citation type="submission" date="2021-03" db="EMBL/GenBank/DDBJ databases">
        <title>Whole genome sequence of Jiella sp. CQZ9-1.</title>
        <authorList>
            <person name="Tuo L."/>
        </authorList>
    </citation>
    <scope>NUCLEOTIDE SEQUENCE</scope>
    <source>
        <strain evidence="1">CQZ9-1</strain>
    </source>
</reference>
<gene>
    <name evidence="1" type="ORF">J1C48_11715</name>
</gene>
<dbReference type="Pfam" id="PF12915">
    <property type="entry name" value="DUF3833"/>
    <property type="match status" value="1"/>
</dbReference>
<dbReference type="InterPro" id="IPR024409">
    <property type="entry name" value="DUF3833"/>
</dbReference>
<name>A0A939JXD2_9HYPH</name>
<dbReference type="RefSeq" id="WP_207258036.1">
    <property type="nucleotide sequence ID" value="NZ_JAFMPP010000009.1"/>
</dbReference>
<dbReference type="EMBL" id="JAFMPP010000009">
    <property type="protein sequence ID" value="MBO0663246.1"/>
    <property type="molecule type" value="Genomic_DNA"/>
</dbReference>
<protein>
    <submittedName>
        <fullName evidence="1">DUF3833 family protein</fullName>
    </submittedName>
</protein>
<dbReference type="AlphaFoldDB" id="A0A939JXD2"/>
<keyword evidence="2" id="KW-1185">Reference proteome</keyword>